<dbReference type="Gene3D" id="2.60.40.1180">
    <property type="entry name" value="Golgi alpha-mannosidase II"/>
    <property type="match status" value="1"/>
</dbReference>
<accession>A0A6L8V0W7</accession>
<dbReference type="SUPFAM" id="SSF48208">
    <property type="entry name" value="Six-hairpin glycosidases"/>
    <property type="match status" value="1"/>
</dbReference>
<dbReference type="CDD" id="cd08547">
    <property type="entry name" value="Type_II_cohesin"/>
    <property type="match status" value="1"/>
</dbReference>
<dbReference type="Gene3D" id="2.60.40.10">
    <property type="entry name" value="Immunoglobulins"/>
    <property type="match status" value="1"/>
</dbReference>
<reference evidence="4 5" key="1">
    <citation type="submission" date="2019-12" db="EMBL/GenBank/DDBJ databases">
        <title>Paenibacillus sp. nov. sp. isolated from soil.</title>
        <authorList>
            <person name="Kim J."/>
            <person name="Jeong S.E."/>
            <person name="Jung H.S."/>
            <person name="Jeon C.O."/>
        </authorList>
    </citation>
    <scope>NUCLEOTIDE SEQUENCE [LARGE SCALE GENOMIC DNA]</scope>
    <source>
        <strain evidence="4 5">5J-6</strain>
    </source>
</reference>
<dbReference type="Gene3D" id="2.60.120.260">
    <property type="entry name" value="Galactose-binding domain-like"/>
    <property type="match status" value="1"/>
</dbReference>
<dbReference type="InterPro" id="IPR013783">
    <property type="entry name" value="Ig-like_fold"/>
</dbReference>
<dbReference type="SUPFAM" id="SSF49373">
    <property type="entry name" value="Invasin/intimin cell-adhesion fragments"/>
    <property type="match status" value="1"/>
</dbReference>
<dbReference type="Pfam" id="PF22124">
    <property type="entry name" value="Glyco_hydro_95_cat"/>
    <property type="match status" value="1"/>
</dbReference>
<dbReference type="GO" id="GO:0000272">
    <property type="term" value="P:polysaccharide catabolic process"/>
    <property type="evidence" value="ECO:0007669"/>
    <property type="project" value="InterPro"/>
</dbReference>
<dbReference type="InterPro" id="IPR008965">
    <property type="entry name" value="CBM2/CBM3_carb-bd_dom_sf"/>
</dbReference>
<dbReference type="EMBL" id="WTUZ01000021">
    <property type="protein sequence ID" value="MZQ84118.1"/>
    <property type="molecule type" value="Genomic_DNA"/>
</dbReference>
<dbReference type="PROSITE" id="PS00018">
    <property type="entry name" value="EF_HAND_1"/>
    <property type="match status" value="2"/>
</dbReference>
<dbReference type="Pfam" id="PF00041">
    <property type="entry name" value="fn3"/>
    <property type="match status" value="1"/>
</dbReference>
<feature type="region of interest" description="Disordered" evidence="1">
    <location>
        <begin position="137"/>
        <end position="157"/>
    </location>
</feature>
<dbReference type="SMART" id="SM00060">
    <property type="entry name" value="FN3"/>
    <property type="match status" value="1"/>
</dbReference>
<dbReference type="CDD" id="cd00063">
    <property type="entry name" value="FN3"/>
    <property type="match status" value="1"/>
</dbReference>
<dbReference type="Gene3D" id="2.60.40.680">
    <property type="match status" value="1"/>
</dbReference>
<evidence type="ECO:0000259" key="2">
    <source>
        <dbReference type="PROSITE" id="PS50853"/>
    </source>
</evidence>
<dbReference type="PROSITE" id="PS50853">
    <property type="entry name" value="FN3"/>
    <property type="match status" value="1"/>
</dbReference>
<dbReference type="CDD" id="cd14254">
    <property type="entry name" value="Dockerin_II"/>
    <property type="match status" value="1"/>
</dbReference>
<dbReference type="InterPro" id="IPR027414">
    <property type="entry name" value="GH95_N_dom"/>
</dbReference>
<dbReference type="Proteomes" id="UP000481087">
    <property type="component" value="Unassembled WGS sequence"/>
</dbReference>
<name>A0A6L8V0W7_9BACL</name>
<evidence type="ECO:0000313" key="4">
    <source>
        <dbReference type="EMBL" id="MZQ84118.1"/>
    </source>
</evidence>
<dbReference type="InterPro" id="IPR002105">
    <property type="entry name" value="Dockerin_1_rpt"/>
</dbReference>
<evidence type="ECO:0000313" key="5">
    <source>
        <dbReference type="Proteomes" id="UP000481087"/>
    </source>
</evidence>
<dbReference type="Gene3D" id="1.10.1330.10">
    <property type="entry name" value="Dockerin domain"/>
    <property type="match status" value="1"/>
</dbReference>
<dbReference type="InterPro" id="IPR016134">
    <property type="entry name" value="Dockerin_dom"/>
</dbReference>
<dbReference type="Pfam" id="PF13285">
    <property type="entry name" value="DUF4073"/>
    <property type="match status" value="1"/>
</dbReference>
<comment type="caution">
    <text evidence="4">The sequence shown here is derived from an EMBL/GenBank/DDBJ whole genome shotgun (WGS) entry which is preliminary data.</text>
</comment>
<dbReference type="SMART" id="SM00635">
    <property type="entry name" value="BID_2"/>
    <property type="match status" value="1"/>
</dbReference>
<dbReference type="Pfam" id="PF21307">
    <property type="entry name" value="Glyco_hydro_95_C"/>
    <property type="match status" value="1"/>
</dbReference>
<dbReference type="GO" id="GO:0030246">
    <property type="term" value="F:carbohydrate binding"/>
    <property type="evidence" value="ECO:0007669"/>
    <property type="project" value="InterPro"/>
</dbReference>
<dbReference type="Pfam" id="PF02368">
    <property type="entry name" value="Big_2"/>
    <property type="match status" value="1"/>
</dbReference>
<dbReference type="Pfam" id="PF14498">
    <property type="entry name" value="Glyco_hyd_65N_2"/>
    <property type="match status" value="1"/>
</dbReference>
<organism evidence="4 5">
    <name type="scientific">Paenibacillus silvestris</name>
    <dbReference type="NCBI Taxonomy" id="2606219"/>
    <lineage>
        <taxon>Bacteria</taxon>
        <taxon>Bacillati</taxon>
        <taxon>Bacillota</taxon>
        <taxon>Bacilli</taxon>
        <taxon>Bacillales</taxon>
        <taxon>Paenibacillaceae</taxon>
        <taxon>Paenibacillus</taxon>
    </lineage>
</organism>
<evidence type="ECO:0000256" key="1">
    <source>
        <dbReference type="SAM" id="MobiDB-lite"/>
    </source>
</evidence>
<dbReference type="Gene3D" id="2.60.120.870">
    <property type="match status" value="1"/>
</dbReference>
<feature type="domain" description="Dockerin" evidence="3">
    <location>
        <begin position="1563"/>
        <end position="1625"/>
    </location>
</feature>
<protein>
    <submittedName>
        <fullName evidence="4">DUF4073 domain-containing protein</fullName>
    </submittedName>
</protein>
<dbReference type="InterPro" id="IPR054363">
    <property type="entry name" value="GH95_cat"/>
</dbReference>
<feature type="domain" description="Fibronectin type-III" evidence="2">
    <location>
        <begin position="864"/>
        <end position="958"/>
    </location>
</feature>
<dbReference type="InterPro" id="IPR049053">
    <property type="entry name" value="AFCA-like_C"/>
</dbReference>
<dbReference type="PANTHER" id="PTHR31084:SF19">
    <property type="entry name" value="GLYCOSYL HYDROLASE FAMILY 95 N-TERMINAL DOMAIN-CONTAINING PROTEIN"/>
    <property type="match status" value="1"/>
</dbReference>
<dbReference type="InterPro" id="IPR008964">
    <property type="entry name" value="Invasin/intimin_cell_adhesion"/>
</dbReference>
<dbReference type="PANTHER" id="PTHR31084">
    <property type="entry name" value="ALPHA-L-FUCOSIDASE 2"/>
    <property type="match status" value="1"/>
</dbReference>
<dbReference type="InterPro" id="IPR025142">
    <property type="entry name" value="DUF4073"/>
</dbReference>
<dbReference type="InterPro" id="IPR008928">
    <property type="entry name" value="6-hairpin_glycosidase_sf"/>
</dbReference>
<dbReference type="Pfam" id="PF00404">
    <property type="entry name" value="Dockerin_1"/>
    <property type="match status" value="1"/>
</dbReference>
<dbReference type="InterPro" id="IPR036439">
    <property type="entry name" value="Dockerin_dom_sf"/>
</dbReference>
<dbReference type="InterPro" id="IPR018247">
    <property type="entry name" value="EF_Hand_1_Ca_BS"/>
</dbReference>
<sequence length="1625" mass="175937">MIHVVSYVNLSCFVELQKRKISVHWQGSTKTERVIDLRRLLKTHFQKKVLLSVMVAACLSSGFTGMTNVFPLSTAHAATAVTYTGSAPPPAHNLALWYRQPATDWQTQALPIGNGYMGGMVYGGVEQEHVQFNEKTLWTGGPRSKAGGGRDGNRDGAADHLEDVRQKLASGDVSGATAIAEQYLTGTLNDYPQFGNYQTFGDIYFDFALPASVTVTDYRRELDLEDGIARVTYKQNGIDYTREYFMSYPDNVMAMRLTSSQPNQLNFDVRVTSPQTSPSIVANGNTLTLSGKLADNEMAYESQFRVQSDDGSVTAGSGKLTVAGASSVTILMTAATDYANHYPDYVGTDPHLTVTNTLAAASAKTYESLRTQHLADYQSLFKRVSLNLNDQIATIPTDQLLASYRSTRTSALESLFFQYGRYLLIASSREGSLPANLQGVWNNSKTPPWGADYHTNINLEMNYWPSEVTNLSETAIPYVEFIDSLREPGRVTAQKHHGVTGEGWTIHTFTSVFGYTAPGWDISNWGWQPAAGAFLSQQLWEKYLFTGDKTYLQNKLYPIMKEAAQFWTKTLVTDTDGTLVSAPGVSPEHGSLSIGDSYDQELVWQLFTNCMEASEALGIDTDFRNELIDKRSRLSMPKIGKYGQVQEWKEDIDDPNDTHRHISHLVGLYPGNMINNVTTPDLFHAAKVTLTQRGDEAEGWSRANKLNMWARTLDGDHAEKILRGHLDSSTYSNLFNIGPPFQIDGNFGATAGIAEMLLQSHTGSIDLLPALPMAWPKGDVKGLKARGNFEVDMSWDGTILKNASITSRLGNVAKVKSRTFTHAGQYQVLKADNTPVSYTVSGDTITFNTEVGQKYVIISSVTPPPLPPTNVESPTHTFTSVDLKWMAPSSGAEVAGYVVDVYQGVTKVKSIDVAAASTSLQVTGLSEKQLYRFVIWSKDASGTLSATSAETTAYTFIGDVYLQNFDSGEVGGWKKTSTTGSATFSVENNTLKVASAPVAIMVDDNSPVYKDADLAMKLKIQTGTGRVGMLFRYNDVNNYAGVIYDLGKWLWYYVKDGTEHYGDLASVAMTNGQSYDVKARFVDSDMKLWIDGQLVGSATVGDILNVPGKIGLRTWFDNKVLFIDDVTYTNTRPASNIPVAGVTLDKSAVALKVNEMVQLTATIQPSNATNQNINWTSSNSLVAKVEVVGGKTIVTGLKEGTAEITATSADGGFRAAAQVTVTKASGVVPSVKVDDRNAAVIYTGSWNNYSDGGDYSGTEKYSNTAGDSAQFTFTGTTIQLISMKQRNMGNVDVYLDGVLVQANIDCYAPSTIKQVVLYSKTGLVAGQHTMKVVVKGTKNAQAVDTIGAIDAFEYTPAITAPNVSADDMNNVILGADDNMEYSVDGGLSYTLYQAAQIPTFSGNQTVLVRVAANASNAAGLPKSLTFTANPIELGASLTGPASVAAGESFKVAYGLTHAGEVYAQDVTITYNPDLVTFLSAKSLKEGLVIVKQAEKPGQIRFITASTGVNSANANADLLQLDWKAQAILHAQSASFTLSNLNIANGEGAETFVPDSSLHVQITVNSIVGDLNGDRKVSIGDLAMIAAAYGKTEADSDWSQYKSADINHDQKVDIDDLAAVAAKILE</sequence>
<dbReference type="InterPro" id="IPR003343">
    <property type="entry name" value="Big_2"/>
</dbReference>
<dbReference type="PROSITE" id="PS51766">
    <property type="entry name" value="DOCKERIN"/>
    <property type="match status" value="1"/>
</dbReference>
<dbReference type="Gene3D" id="2.60.40.1080">
    <property type="match status" value="1"/>
</dbReference>
<dbReference type="InterPro" id="IPR013780">
    <property type="entry name" value="Glyco_hydro_b"/>
</dbReference>
<dbReference type="InterPro" id="IPR036116">
    <property type="entry name" value="FN3_sf"/>
</dbReference>
<dbReference type="SUPFAM" id="SSF49265">
    <property type="entry name" value="Fibronectin type III"/>
    <property type="match status" value="1"/>
</dbReference>
<dbReference type="Gene3D" id="2.70.98.50">
    <property type="entry name" value="putative glycoside hydrolase family protein from bacillus halodurans"/>
    <property type="match status" value="1"/>
</dbReference>
<keyword evidence="5" id="KW-1185">Reference proteome</keyword>
<proteinExistence type="predicted"/>
<dbReference type="SUPFAM" id="SSF63446">
    <property type="entry name" value="Type I dockerin domain"/>
    <property type="match status" value="1"/>
</dbReference>
<dbReference type="SUPFAM" id="SSF49384">
    <property type="entry name" value="Carbohydrate-binding domain"/>
    <property type="match status" value="1"/>
</dbReference>
<evidence type="ECO:0000259" key="3">
    <source>
        <dbReference type="PROSITE" id="PS51766"/>
    </source>
</evidence>
<dbReference type="InterPro" id="IPR003961">
    <property type="entry name" value="FN3_dom"/>
</dbReference>
<gene>
    <name evidence="4" type="ORF">GQF01_18545</name>
</gene>
<dbReference type="GO" id="GO:0004560">
    <property type="term" value="F:alpha-L-fucosidase activity"/>
    <property type="evidence" value="ECO:0007669"/>
    <property type="project" value="TreeGrafter"/>
</dbReference>